<dbReference type="Proteomes" id="UP001479436">
    <property type="component" value="Unassembled WGS sequence"/>
</dbReference>
<name>A0ABR2X3U4_9FUNG</name>
<sequence length="115" mass="13167">MFCGVAKGLPRTINFAQDTTCEEWETSSNGLCYLPACDEGQTKCLRDEKEYQVFGLGSSAELKCYYFLVHLADTILNSFFSRRSLYLECCFMVDNSGLQFDFHSLPMEAILTMYF</sequence>
<evidence type="ECO:0000313" key="2">
    <source>
        <dbReference type="Proteomes" id="UP001479436"/>
    </source>
</evidence>
<evidence type="ECO:0000313" key="1">
    <source>
        <dbReference type="EMBL" id="KAK9768411.1"/>
    </source>
</evidence>
<keyword evidence="2" id="KW-1185">Reference proteome</keyword>
<organism evidence="1 2">
    <name type="scientific">Basidiobolus ranarum</name>
    <dbReference type="NCBI Taxonomy" id="34480"/>
    <lineage>
        <taxon>Eukaryota</taxon>
        <taxon>Fungi</taxon>
        <taxon>Fungi incertae sedis</taxon>
        <taxon>Zoopagomycota</taxon>
        <taxon>Entomophthoromycotina</taxon>
        <taxon>Basidiobolomycetes</taxon>
        <taxon>Basidiobolales</taxon>
        <taxon>Basidiobolaceae</taxon>
        <taxon>Basidiobolus</taxon>
    </lineage>
</organism>
<accession>A0ABR2X3U4</accession>
<proteinExistence type="predicted"/>
<reference evidence="1 2" key="1">
    <citation type="submission" date="2023-04" db="EMBL/GenBank/DDBJ databases">
        <title>Genome of Basidiobolus ranarum AG-B5.</title>
        <authorList>
            <person name="Stajich J.E."/>
            <person name="Carter-House D."/>
            <person name="Gryganskyi A."/>
        </authorList>
    </citation>
    <scope>NUCLEOTIDE SEQUENCE [LARGE SCALE GENOMIC DNA]</scope>
    <source>
        <strain evidence="1 2">AG-B5</strain>
    </source>
</reference>
<comment type="caution">
    <text evidence="1">The sequence shown here is derived from an EMBL/GenBank/DDBJ whole genome shotgun (WGS) entry which is preliminary data.</text>
</comment>
<protein>
    <submittedName>
        <fullName evidence="1">Uncharacterized protein</fullName>
    </submittedName>
</protein>
<dbReference type="EMBL" id="JASJQH010000020">
    <property type="protein sequence ID" value="KAK9768411.1"/>
    <property type="molecule type" value="Genomic_DNA"/>
</dbReference>
<gene>
    <name evidence="1" type="ORF">K7432_001011</name>
</gene>